<evidence type="ECO:0000313" key="5">
    <source>
        <dbReference type="Proteomes" id="UP000033870"/>
    </source>
</evidence>
<dbReference type="InterPro" id="IPR011055">
    <property type="entry name" value="Dup_hybrid_motif"/>
</dbReference>
<dbReference type="AlphaFoldDB" id="A0A0G2AMI6"/>
<dbReference type="InterPro" id="IPR050570">
    <property type="entry name" value="Cell_wall_metabolism_enzyme"/>
</dbReference>
<dbReference type="CDD" id="cd12797">
    <property type="entry name" value="M23_peptidase"/>
    <property type="match status" value="1"/>
</dbReference>
<feature type="coiled-coil region" evidence="2">
    <location>
        <begin position="31"/>
        <end position="103"/>
    </location>
</feature>
<dbReference type="STRING" id="1619044.UY92_C0006G0093"/>
<keyword evidence="1" id="KW-0732">Signal</keyword>
<dbReference type="PANTHER" id="PTHR21666:SF289">
    <property type="entry name" value="L-ALA--D-GLU ENDOPEPTIDASE"/>
    <property type="match status" value="1"/>
</dbReference>
<evidence type="ECO:0000256" key="2">
    <source>
        <dbReference type="SAM" id="Coils"/>
    </source>
</evidence>
<organism evidence="4 5">
    <name type="scientific">Candidatus Magasanikbacteria bacterium GW2011_GWA2_56_11</name>
    <dbReference type="NCBI Taxonomy" id="1619044"/>
    <lineage>
        <taxon>Bacteria</taxon>
        <taxon>Candidatus Magasanikiibacteriota</taxon>
    </lineage>
</organism>
<gene>
    <name evidence="4" type="ORF">UY92_C0006G0093</name>
</gene>
<reference evidence="4 5" key="1">
    <citation type="journal article" date="2015" name="Nature">
        <title>rRNA introns, odd ribosomes, and small enigmatic genomes across a large radiation of phyla.</title>
        <authorList>
            <person name="Brown C.T."/>
            <person name="Hug L.A."/>
            <person name="Thomas B.C."/>
            <person name="Sharon I."/>
            <person name="Castelle C.J."/>
            <person name="Singh A."/>
            <person name="Wilkins M.J."/>
            <person name="Williams K.H."/>
            <person name="Banfield J.F."/>
        </authorList>
    </citation>
    <scope>NUCLEOTIDE SEQUENCE [LARGE SCALE GENOMIC DNA]</scope>
</reference>
<dbReference type="GO" id="GO:0004222">
    <property type="term" value="F:metalloendopeptidase activity"/>
    <property type="evidence" value="ECO:0007669"/>
    <property type="project" value="TreeGrafter"/>
</dbReference>
<feature type="domain" description="M23ase beta-sheet core" evidence="3">
    <location>
        <begin position="303"/>
        <end position="405"/>
    </location>
</feature>
<protein>
    <submittedName>
        <fullName evidence="4">Peptidase M23B</fullName>
    </submittedName>
</protein>
<dbReference type="InterPro" id="IPR016047">
    <property type="entry name" value="M23ase_b-sheet_dom"/>
</dbReference>
<dbReference type="Gene3D" id="2.70.70.10">
    <property type="entry name" value="Glucose Permease (Domain IIA)"/>
    <property type="match status" value="1"/>
</dbReference>
<dbReference type="SUPFAM" id="SSF51261">
    <property type="entry name" value="Duplicated hybrid motif"/>
    <property type="match status" value="1"/>
</dbReference>
<name>A0A0G2AMI6_9BACT</name>
<dbReference type="Pfam" id="PF01551">
    <property type="entry name" value="Peptidase_M23"/>
    <property type="match status" value="1"/>
</dbReference>
<dbReference type="Proteomes" id="UP000033870">
    <property type="component" value="Unassembled WGS sequence"/>
</dbReference>
<feature type="coiled-coil region" evidence="2">
    <location>
        <begin position="178"/>
        <end position="261"/>
    </location>
</feature>
<dbReference type="EMBL" id="LCRX01000006">
    <property type="protein sequence ID" value="KKW42532.1"/>
    <property type="molecule type" value="Genomic_DNA"/>
</dbReference>
<evidence type="ECO:0000313" key="4">
    <source>
        <dbReference type="EMBL" id="KKW42532.1"/>
    </source>
</evidence>
<evidence type="ECO:0000259" key="3">
    <source>
        <dbReference type="Pfam" id="PF01551"/>
    </source>
</evidence>
<comment type="caution">
    <text evidence="4">The sequence shown here is derived from an EMBL/GenBank/DDBJ whole genome shotgun (WGS) entry which is preliminary data.</text>
</comment>
<proteinExistence type="predicted"/>
<dbReference type="Gene3D" id="6.10.250.3150">
    <property type="match status" value="1"/>
</dbReference>
<accession>A0A0G2AMI6</accession>
<keyword evidence="2" id="KW-0175">Coiled coil</keyword>
<dbReference type="PANTHER" id="PTHR21666">
    <property type="entry name" value="PEPTIDASE-RELATED"/>
    <property type="match status" value="1"/>
</dbReference>
<evidence type="ECO:0000256" key="1">
    <source>
        <dbReference type="ARBA" id="ARBA00022729"/>
    </source>
</evidence>
<sequence length="410" mass="46285">MRKVLLLCLIIIIGFSTEPFVAWGEPTGGNKQEIDELNKQIEAKKKKIQEIEQAIADYKKKIEQARLESVSLGNQMAILDNRIAQVELDVAATLEKLAAAKLEIERLTLGIEDKTRVVERQKVILAELIRHLYQENNKKQIEILAAYDNFSDFYSRVQYLQKIETDLGSSAKTVRLARADLETKKSEVEAQRTAYENLNRELNQKKTELQGQINFKQKLLADTQSSELKYKTLVSSLKTQYQQIENEISGIEREVRRKLEEEQKKKPEQFDENSSALSWPTQSHRITAYFRDTSYPYRQIFEHNAIDIAAAHGTAVKAAASGYIARAKRCTTAACYSYVMIVHSGGISTVYGHLSRISADEDQFVTRGDIIGYSGATPGTVGAGPFTTGPHLHFEVRKNGIPVNPLNYLP</sequence>